<feature type="transmembrane region" description="Helical" evidence="7">
    <location>
        <begin position="63"/>
        <end position="81"/>
    </location>
</feature>
<evidence type="ECO:0000256" key="7">
    <source>
        <dbReference type="SAM" id="Phobius"/>
    </source>
</evidence>
<dbReference type="Gene3D" id="1.20.1250.20">
    <property type="entry name" value="MFS general substrate transporter like domains"/>
    <property type="match status" value="1"/>
</dbReference>
<evidence type="ECO:0000256" key="2">
    <source>
        <dbReference type="ARBA" id="ARBA00010992"/>
    </source>
</evidence>
<evidence type="ECO:0000256" key="5">
    <source>
        <dbReference type="ARBA" id="ARBA00022989"/>
    </source>
</evidence>
<keyword evidence="4 7" id="KW-0812">Transmembrane</keyword>
<dbReference type="AlphaFoldDB" id="A0A2K3KI50"/>
<keyword evidence="5 7" id="KW-1133">Transmembrane helix</keyword>
<dbReference type="InterPro" id="IPR020846">
    <property type="entry name" value="MFS_dom"/>
</dbReference>
<comment type="similarity">
    <text evidence="2">Belongs to the major facilitator superfamily. Sugar transporter (TC 2.A.1.1) family.</text>
</comment>
<evidence type="ECO:0000256" key="1">
    <source>
        <dbReference type="ARBA" id="ARBA00004141"/>
    </source>
</evidence>
<dbReference type="PANTHER" id="PTHR23500:SF109">
    <property type="entry name" value="SUGAR TRANSPORT PROTEIN 7"/>
    <property type="match status" value="1"/>
</dbReference>
<accession>A0A2K3KI50</accession>
<dbReference type="SUPFAM" id="SSF103473">
    <property type="entry name" value="MFS general substrate transporter"/>
    <property type="match status" value="1"/>
</dbReference>
<comment type="subcellular location">
    <subcellularLocation>
        <location evidence="1">Membrane</location>
        <topology evidence="1">Multi-pass membrane protein</topology>
    </subcellularLocation>
</comment>
<reference evidence="9 10" key="2">
    <citation type="journal article" date="2017" name="Front. Plant Sci.">
        <title>Gene Classification and Mining of Molecular Markers Useful in Red Clover (Trifolium pratense) Breeding.</title>
        <authorList>
            <person name="Istvanek J."/>
            <person name="Dluhosova J."/>
            <person name="Dluhos P."/>
            <person name="Patkova L."/>
            <person name="Nedelnik J."/>
            <person name="Repkova J."/>
        </authorList>
    </citation>
    <scope>NUCLEOTIDE SEQUENCE [LARGE SCALE GENOMIC DNA]</scope>
    <source>
        <strain evidence="10">cv. Tatra</strain>
        <tissue evidence="9">Young leaves</tissue>
    </source>
</reference>
<keyword evidence="6 7" id="KW-0472">Membrane</keyword>
<organism evidence="9 10">
    <name type="scientific">Trifolium pratense</name>
    <name type="common">Red clover</name>
    <dbReference type="NCBI Taxonomy" id="57577"/>
    <lineage>
        <taxon>Eukaryota</taxon>
        <taxon>Viridiplantae</taxon>
        <taxon>Streptophyta</taxon>
        <taxon>Embryophyta</taxon>
        <taxon>Tracheophyta</taxon>
        <taxon>Spermatophyta</taxon>
        <taxon>Magnoliopsida</taxon>
        <taxon>eudicotyledons</taxon>
        <taxon>Gunneridae</taxon>
        <taxon>Pentapetalae</taxon>
        <taxon>rosids</taxon>
        <taxon>fabids</taxon>
        <taxon>Fabales</taxon>
        <taxon>Fabaceae</taxon>
        <taxon>Papilionoideae</taxon>
        <taxon>50 kb inversion clade</taxon>
        <taxon>NPAAA clade</taxon>
        <taxon>Hologalegina</taxon>
        <taxon>IRL clade</taxon>
        <taxon>Trifolieae</taxon>
        <taxon>Trifolium</taxon>
    </lineage>
</organism>
<dbReference type="InterPro" id="IPR036259">
    <property type="entry name" value="MFS_trans_sf"/>
</dbReference>
<dbReference type="PANTHER" id="PTHR23500">
    <property type="entry name" value="SOLUTE CARRIER FAMILY 2, FACILITATED GLUCOSE TRANSPORTER"/>
    <property type="match status" value="1"/>
</dbReference>
<dbReference type="InterPro" id="IPR045262">
    <property type="entry name" value="STP/PLT_plant"/>
</dbReference>
<evidence type="ECO:0000259" key="8">
    <source>
        <dbReference type="PROSITE" id="PS50850"/>
    </source>
</evidence>
<sequence>MDDFLQIFFPAVYKHKLEAHENNYCKYNNQGISAFTSTLYISGFVASIVAAPVTRKYGRRTSIIIGGINFLIGSALNAAAVDLEMLIIGRVLQGVGIGFGNQVA</sequence>
<dbReference type="InterPro" id="IPR005828">
    <property type="entry name" value="MFS_sugar_transport-like"/>
</dbReference>
<evidence type="ECO:0000313" key="9">
    <source>
        <dbReference type="EMBL" id="PNX65974.1"/>
    </source>
</evidence>
<protein>
    <submittedName>
        <fullName evidence="9">Sugar transport protein 7-like</fullName>
    </submittedName>
</protein>
<feature type="domain" description="Major facilitator superfamily (MFS) profile" evidence="8">
    <location>
        <begin position="1"/>
        <end position="104"/>
    </location>
</feature>
<dbReference type="PROSITE" id="PS50850">
    <property type="entry name" value="MFS"/>
    <property type="match status" value="1"/>
</dbReference>
<feature type="non-terminal residue" evidence="9">
    <location>
        <position position="104"/>
    </location>
</feature>
<keyword evidence="9" id="KW-0762">Sugar transport</keyword>
<dbReference type="ExpressionAtlas" id="A0A2K3KI50">
    <property type="expression patterns" value="baseline"/>
</dbReference>
<dbReference type="Pfam" id="PF00083">
    <property type="entry name" value="Sugar_tr"/>
    <property type="match status" value="1"/>
</dbReference>
<comment type="caution">
    <text evidence="9">The sequence shown here is derived from an EMBL/GenBank/DDBJ whole genome shotgun (WGS) entry which is preliminary data.</text>
</comment>
<dbReference type="EMBL" id="ASHM01097355">
    <property type="protein sequence ID" value="PNX65974.1"/>
    <property type="molecule type" value="Genomic_DNA"/>
</dbReference>
<reference evidence="9 10" key="1">
    <citation type="journal article" date="2014" name="Am. J. Bot.">
        <title>Genome assembly and annotation for red clover (Trifolium pratense; Fabaceae).</title>
        <authorList>
            <person name="Istvanek J."/>
            <person name="Jaros M."/>
            <person name="Krenek A."/>
            <person name="Repkova J."/>
        </authorList>
    </citation>
    <scope>NUCLEOTIDE SEQUENCE [LARGE SCALE GENOMIC DNA]</scope>
    <source>
        <strain evidence="10">cv. Tatra</strain>
        <tissue evidence="9">Young leaves</tissue>
    </source>
</reference>
<name>A0A2K3KI50_TRIPR</name>
<evidence type="ECO:0000256" key="4">
    <source>
        <dbReference type="ARBA" id="ARBA00022692"/>
    </source>
</evidence>
<evidence type="ECO:0000256" key="6">
    <source>
        <dbReference type="ARBA" id="ARBA00023136"/>
    </source>
</evidence>
<dbReference type="GO" id="GO:0015144">
    <property type="term" value="F:carbohydrate transmembrane transporter activity"/>
    <property type="evidence" value="ECO:0007669"/>
    <property type="project" value="InterPro"/>
</dbReference>
<evidence type="ECO:0000313" key="10">
    <source>
        <dbReference type="Proteomes" id="UP000236291"/>
    </source>
</evidence>
<evidence type="ECO:0000256" key="3">
    <source>
        <dbReference type="ARBA" id="ARBA00022448"/>
    </source>
</evidence>
<dbReference type="GO" id="GO:0016020">
    <property type="term" value="C:membrane"/>
    <property type="evidence" value="ECO:0007669"/>
    <property type="project" value="UniProtKB-SubCell"/>
</dbReference>
<proteinExistence type="inferred from homology"/>
<gene>
    <name evidence="9" type="ORF">L195_g054816</name>
</gene>
<feature type="transmembrane region" description="Helical" evidence="7">
    <location>
        <begin position="32"/>
        <end position="51"/>
    </location>
</feature>
<keyword evidence="3" id="KW-0813">Transport</keyword>
<dbReference type="Proteomes" id="UP000236291">
    <property type="component" value="Unassembled WGS sequence"/>
</dbReference>